<organism evidence="1">
    <name type="scientific">Candidatus Atribacter allofermentans</name>
    <dbReference type="NCBI Taxonomy" id="1852833"/>
    <lineage>
        <taxon>Bacteria</taxon>
        <taxon>Pseudomonadati</taxon>
        <taxon>Atribacterota</taxon>
        <taxon>Atribacteria</taxon>
        <taxon>Atribacterales</taxon>
        <taxon>Atribacteraceae</taxon>
        <taxon>Atribacter</taxon>
    </lineage>
</organism>
<protein>
    <submittedName>
        <fullName evidence="1">Uncharacterized protein</fullName>
    </submittedName>
</protein>
<evidence type="ECO:0000313" key="1">
    <source>
        <dbReference type="EMBL" id="OQA61466.1"/>
    </source>
</evidence>
<gene>
    <name evidence="1" type="ORF">BWY41_00146</name>
</gene>
<dbReference type="AlphaFoldDB" id="A0A1V5T3X6"/>
<reference evidence="1" key="1">
    <citation type="submission" date="2017-02" db="EMBL/GenBank/DDBJ databases">
        <title>Delving into the versatile metabolic prowess of the omnipresent phylum Bacteroidetes.</title>
        <authorList>
            <person name="Nobu M.K."/>
            <person name="Mei R."/>
            <person name="Narihiro T."/>
            <person name="Kuroda K."/>
            <person name="Liu W.-T."/>
        </authorList>
    </citation>
    <scope>NUCLEOTIDE SEQUENCE</scope>
    <source>
        <strain evidence="1">ADurb.Bin276</strain>
    </source>
</reference>
<comment type="caution">
    <text evidence="1">The sequence shown here is derived from an EMBL/GenBank/DDBJ whole genome shotgun (WGS) entry which is preliminary data.</text>
</comment>
<dbReference type="Proteomes" id="UP000485569">
    <property type="component" value="Unassembled WGS sequence"/>
</dbReference>
<proteinExistence type="predicted"/>
<dbReference type="EMBL" id="MWBQ01000018">
    <property type="protein sequence ID" value="OQA61466.1"/>
    <property type="molecule type" value="Genomic_DNA"/>
</dbReference>
<name>A0A1V5T3X6_9BACT</name>
<sequence>MILNEGGVMELIFDLTNCSESEKSKIIEDYSYEPWQLELKDKIKCNCSNQDFKLKVKDYSNNIDPILNFLSENEKVLLRAECLKCKASSLVFRNFNEGDLSRAGLQIQDLEKKLNNIAK</sequence>
<accession>A0A1V5T3X6</accession>